<keyword evidence="10" id="KW-1185">Reference proteome</keyword>
<dbReference type="PANTHER" id="PTHR24305:SF232">
    <property type="entry name" value="P450, PUTATIVE (EUROFUNG)-RELATED"/>
    <property type="match status" value="1"/>
</dbReference>
<comment type="cofactor">
    <cofactor evidence="1 6">
        <name>heme</name>
        <dbReference type="ChEBI" id="CHEBI:30413"/>
    </cofactor>
</comment>
<dbReference type="PRINTS" id="PR00385">
    <property type="entry name" value="P450"/>
</dbReference>
<dbReference type="InterPro" id="IPR002401">
    <property type="entry name" value="Cyt_P450_E_grp-I"/>
</dbReference>
<dbReference type="InterPro" id="IPR036396">
    <property type="entry name" value="Cyt_P450_sf"/>
</dbReference>
<keyword evidence="4 6" id="KW-0479">Metal-binding</keyword>
<dbReference type="GO" id="GO:0020037">
    <property type="term" value="F:heme binding"/>
    <property type="evidence" value="ECO:0007669"/>
    <property type="project" value="InterPro"/>
</dbReference>
<proteinExistence type="inferred from homology"/>
<name>A0A8K0X3Y1_9PEZI</name>
<evidence type="ECO:0000256" key="3">
    <source>
        <dbReference type="ARBA" id="ARBA00022617"/>
    </source>
</evidence>
<gene>
    <name evidence="9" type="ORF">B0T11DRAFT_78473</name>
</gene>
<dbReference type="AlphaFoldDB" id="A0A8K0X3Y1"/>
<comment type="similarity">
    <text evidence="2 7">Belongs to the cytochrome P450 family.</text>
</comment>
<dbReference type="EMBL" id="JAGPXD010000003">
    <property type="protein sequence ID" value="KAH7361858.1"/>
    <property type="molecule type" value="Genomic_DNA"/>
</dbReference>
<organism evidence="9 10">
    <name type="scientific">Plectosphaerella cucumerina</name>
    <dbReference type="NCBI Taxonomy" id="40658"/>
    <lineage>
        <taxon>Eukaryota</taxon>
        <taxon>Fungi</taxon>
        <taxon>Dikarya</taxon>
        <taxon>Ascomycota</taxon>
        <taxon>Pezizomycotina</taxon>
        <taxon>Sordariomycetes</taxon>
        <taxon>Hypocreomycetidae</taxon>
        <taxon>Glomerellales</taxon>
        <taxon>Plectosphaerellaceae</taxon>
        <taxon>Plectosphaerella</taxon>
    </lineage>
</organism>
<dbReference type="OrthoDB" id="1470350at2759"/>
<dbReference type="SUPFAM" id="SSF48264">
    <property type="entry name" value="Cytochrome P450"/>
    <property type="match status" value="1"/>
</dbReference>
<evidence type="ECO:0000256" key="1">
    <source>
        <dbReference type="ARBA" id="ARBA00001971"/>
    </source>
</evidence>
<dbReference type="PROSITE" id="PS00086">
    <property type="entry name" value="CYTOCHROME_P450"/>
    <property type="match status" value="1"/>
</dbReference>
<protein>
    <submittedName>
        <fullName evidence="9">Cytochrome P450</fullName>
    </submittedName>
</protein>
<keyword evidence="7" id="KW-0503">Monooxygenase</keyword>
<accession>A0A8K0X3Y1</accession>
<keyword evidence="7" id="KW-0560">Oxidoreductase</keyword>
<evidence type="ECO:0000256" key="4">
    <source>
        <dbReference type="ARBA" id="ARBA00022723"/>
    </source>
</evidence>
<evidence type="ECO:0000256" key="6">
    <source>
        <dbReference type="PIRSR" id="PIRSR602401-1"/>
    </source>
</evidence>
<dbReference type="InterPro" id="IPR017972">
    <property type="entry name" value="Cyt_P450_CS"/>
</dbReference>
<comment type="caution">
    <text evidence="9">The sequence shown here is derived from an EMBL/GenBank/DDBJ whole genome shotgun (WGS) entry which is preliminary data.</text>
</comment>
<keyword evidence="8" id="KW-0812">Transmembrane</keyword>
<dbReference type="GO" id="GO:0016705">
    <property type="term" value="F:oxidoreductase activity, acting on paired donors, with incorporation or reduction of molecular oxygen"/>
    <property type="evidence" value="ECO:0007669"/>
    <property type="project" value="InterPro"/>
</dbReference>
<dbReference type="Pfam" id="PF00067">
    <property type="entry name" value="p450"/>
    <property type="match status" value="2"/>
</dbReference>
<dbReference type="InterPro" id="IPR001128">
    <property type="entry name" value="Cyt_P450"/>
</dbReference>
<dbReference type="InterPro" id="IPR050121">
    <property type="entry name" value="Cytochrome_P450_monoxygenase"/>
</dbReference>
<keyword evidence="8" id="KW-0472">Membrane</keyword>
<evidence type="ECO:0000256" key="2">
    <source>
        <dbReference type="ARBA" id="ARBA00010617"/>
    </source>
</evidence>
<dbReference type="Gene3D" id="1.10.630.10">
    <property type="entry name" value="Cytochrome P450"/>
    <property type="match status" value="1"/>
</dbReference>
<keyword evidence="5 6" id="KW-0408">Iron</keyword>
<keyword evidence="3 6" id="KW-0349">Heme</keyword>
<evidence type="ECO:0000256" key="5">
    <source>
        <dbReference type="ARBA" id="ARBA00023004"/>
    </source>
</evidence>
<evidence type="ECO:0000313" key="9">
    <source>
        <dbReference type="EMBL" id="KAH7361858.1"/>
    </source>
</evidence>
<evidence type="ECO:0000256" key="8">
    <source>
        <dbReference type="SAM" id="Phobius"/>
    </source>
</evidence>
<dbReference type="PRINTS" id="PR00463">
    <property type="entry name" value="EP450I"/>
</dbReference>
<dbReference type="GO" id="GO:0005506">
    <property type="term" value="F:iron ion binding"/>
    <property type="evidence" value="ECO:0007669"/>
    <property type="project" value="InterPro"/>
</dbReference>
<feature type="transmembrane region" description="Helical" evidence="8">
    <location>
        <begin position="12"/>
        <end position="33"/>
    </location>
</feature>
<evidence type="ECO:0000313" key="10">
    <source>
        <dbReference type="Proteomes" id="UP000813385"/>
    </source>
</evidence>
<keyword evidence="8" id="KW-1133">Transmembrane helix</keyword>
<feature type="binding site" description="axial binding residue" evidence="6">
    <location>
        <position position="523"/>
    </location>
    <ligand>
        <name>heme</name>
        <dbReference type="ChEBI" id="CHEBI:30413"/>
    </ligand>
    <ligandPart>
        <name>Fe</name>
        <dbReference type="ChEBI" id="CHEBI:18248"/>
    </ligandPart>
</feature>
<dbReference type="GO" id="GO:0004497">
    <property type="term" value="F:monooxygenase activity"/>
    <property type="evidence" value="ECO:0007669"/>
    <property type="project" value="UniProtKB-KW"/>
</dbReference>
<reference evidence="9" key="1">
    <citation type="journal article" date="2021" name="Nat. Commun.">
        <title>Genetic determinants of endophytism in the Arabidopsis root mycobiome.</title>
        <authorList>
            <person name="Mesny F."/>
            <person name="Miyauchi S."/>
            <person name="Thiergart T."/>
            <person name="Pickel B."/>
            <person name="Atanasova L."/>
            <person name="Karlsson M."/>
            <person name="Huettel B."/>
            <person name="Barry K.W."/>
            <person name="Haridas S."/>
            <person name="Chen C."/>
            <person name="Bauer D."/>
            <person name="Andreopoulos W."/>
            <person name="Pangilinan J."/>
            <person name="LaButti K."/>
            <person name="Riley R."/>
            <person name="Lipzen A."/>
            <person name="Clum A."/>
            <person name="Drula E."/>
            <person name="Henrissat B."/>
            <person name="Kohler A."/>
            <person name="Grigoriev I.V."/>
            <person name="Martin F.M."/>
            <person name="Hacquard S."/>
        </authorList>
    </citation>
    <scope>NUCLEOTIDE SEQUENCE</scope>
    <source>
        <strain evidence="9">MPI-CAGE-AT-0016</strain>
    </source>
</reference>
<sequence length="578" mass="64970">MLSMVLSDGQGLFRPGVLAILGCAVLGFSFGIYRILQLRRPISGIPYNKKAARHLLGDVPEFLAAADGKTWWAVQGLKHKSPIVQIFMRPFGRPWVVITDPLEAVDICLRRTKEFDRSDETAAFFHGVMPLHHVCLKTPDPQFKKNRDLVNELMAPSFTHEVAAPQIYKNVLSLIALFEKKVDMSSGLPFDASEDIHQATLDTIMAVSFGLGDETSQISKKIDSLAPKSQAPHTDKFEFEPIDLDPELRAFTVLADSLAIAIESPAPGIHHYLYRNLSPTMRQAAASRDRIRARETKKSIERRLAGRPLRCALDQVLAREDAIAEREGRKPDYNSKIIFDELMGFLIGGHETMSSILRWGPKFLTDDQRVQATLRTALHEAYPQAKAEARLPTLAEILKTQVPYLEATIEEIMRHTMPSPTLFRDTMVDSEILGYKIPKGTTLLFLANGPGFMMPSVTIENERFLKAGSAQQGHIGRFDDSNITSFLPERWLKTRKDANGADEIYFDANAGPALAFGVGPRACFGKRLALVQIRIYFTLLLWSFELQDLPSQLATHDDYWSLSRIPKHVYLKLRKSRC</sequence>
<evidence type="ECO:0000256" key="7">
    <source>
        <dbReference type="RuleBase" id="RU000461"/>
    </source>
</evidence>
<dbReference type="Proteomes" id="UP000813385">
    <property type="component" value="Unassembled WGS sequence"/>
</dbReference>
<dbReference type="PANTHER" id="PTHR24305">
    <property type="entry name" value="CYTOCHROME P450"/>
    <property type="match status" value="1"/>
</dbReference>